<proteinExistence type="predicted"/>
<name>A0AAD1UBL5_EUPCR</name>
<sequence length="481" mass="56767">MNLKDRKGFNVGPINTSLPKIASNKNHTTKIQTLKRSKKRLDEFDKESDTSEKASDPVNLLNSVMSLTENDRFLVYDIQKRLNDQKKDNSRLSEVHFNFKYLSKLCTEARKENQILSGINKKLKEDNHNLKIDVDTLQSRVKILGEASVQLENERKLNQENIEKNQFYKLQIETLQKQYDKMNDYMDIETQVQIQKTENDNIRKEIEKLKDEIDTKISENKRLEEVIDTKNRAYDILFKENKAISSKLNRLEADRDRLNNDLKVNQDNLDFISTNKDRISDEIQSLRKEIEKLKARLKASTVKEVYLNSKIQELLSEKQNDDITIRELKEKLNNGSSSLNREILLLKLQLDKTLTEKETMSNDYTDLKTRFDAFRAQEDDSAIDQLQSEINNLVEKLDQARDDLKEAKKNYEKEIRSQRIQYEREKKFLQEEIQDNKYEIDSLKRQQRRFTGHSEASDYNDIDNNILSLKKKIDDAIDTIR</sequence>
<keyword evidence="4" id="KW-1185">Reference proteome</keyword>
<feature type="region of interest" description="Disordered" evidence="2">
    <location>
        <begin position="30"/>
        <end position="55"/>
    </location>
</feature>
<dbReference type="Gene3D" id="1.10.287.1490">
    <property type="match status" value="2"/>
</dbReference>
<feature type="compositionally biased region" description="Basic and acidic residues" evidence="2">
    <location>
        <begin position="40"/>
        <end position="55"/>
    </location>
</feature>
<accession>A0AAD1UBL5</accession>
<organism evidence="3 4">
    <name type="scientific">Euplotes crassus</name>
    <dbReference type="NCBI Taxonomy" id="5936"/>
    <lineage>
        <taxon>Eukaryota</taxon>
        <taxon>Sar</taxon>
        <taxon>Alveolata</taxon>
        <taxon>Ciliophora</taxon>
        <taxon>Intramacronucleata</taxon>
        <taxon>Spirotrichea</taxon>
        <taxon>Hypotrichia</taxon>
        <taxon>Euplotida</taxon>
        <taxon>Euplotidae</taxon>
        <taxon>Moneuplotes</taxon>
    </lineage>
</organism>
<feature type="coiled-coil region" evidence="1">
    <location>
        <begin position="120"/>
        <end position="331"/>
    </location>
</feature>
<reference evidence="3" key="1">
    <citation type="submission" date="2023-07" db="EMBL/GenBank/DDBJ databases">
        <authorList>
            <consortium name="AG Swart"/>
            <person name="Singh M."/>
            <person name="Singh A."/>
            <person name="Seah K."/>
            <person name="Emmerich C."/>
        </authorList>
    </citation>
    <scope>NUCLEOTIDE SEQUENCE</scope>
    <source>
        <strain evidence="3">DP1</strain>
    </source>
</reference>
<dbReference type="Proteomes" id="UP001295684">
    <property type="component" value="Unassembled WGS sequence"/>
</dbReference>
<dbReference type="EMBL" id="CAMPGE010004792">
    <property type="protein sequence ID" value="CAI2363641.1"/>
    <property type="molecule type" value="Genomic_DNA"/>
</dbReference>
<gene>
    <name evidence="3" type="ORF">ECRASSUSDP1_LOCUS4977</name>
</gene>
<evidence type="ECO:0000313" key="3">
    <source>
        <dbReference type="EMBL" id="CAI2363641.1"/>
    </source>
</evidence>
<evidence type="ECO:0000256" key="1">
    <source>
        <dbReference type="SAM" id="Coils"/>
    </source>
</evidence>
<dbReference type="AlphaFoldDB" id="A0AAD1UBL5"/>
<feature type="coiled-coil region" evidence="1">
    <location>
        <begin position="376"/>
        <end position="446"/>
    </location>
</feature>
<evidence type="ECO:0000313" key="4">
    <source>
        <dbReference type="Proteomes" id="UP001295684"/>
    </source>
</evidence>
<evidence type="ECO:0000256" key="2">
    <source>
        <dbReference type="SAM" id="MobiDB-lite"/>
    </source>
</evidence>
<keyword evidence="1" id="KW-0175">Coiled coil</keyword>
<protein>
    <submittedName>
        <fullName evidence="3">Uncharacterized protein</fullName>
    </submittedName>
</protein>
<comment type="caution">
    <text evidence="3">The sequence shown here is derived from an EMBL/GenBank/DDBJ whole genome shotgun (WGS) entry which is preliminary data.</text>
</comment>